<dbReference type="Proteomes" id="UP000339049">
    <property type="component" value="Unassembled WGS sequence"/>
</dbReference>
<dbReference type="EMBL" id="CABEIY010000006">
    <property type="protein sequence ID" value="VTT23601.1"/>
    <property type="molecule type" value="Genomic_DNA"/>
</dbReference>
<accession>A0AAE9U1A1</accession>
<sequence>MSIKYKIIADIDLINNIDSLKQLLNSSNPNCYSEIAPKHKKFIEKFQKGTNNQVKTQEDIRNEINQIYNADKFMSPQSVEQIKSILREINSLKLLKTGGKSIIPQGECINLFNHINEFLKENNIFILECGEIERFVPDVLGHGNKWVENTFMKYDKIEAEVYHEARNFMKMILNHNSK</sequence>
<proteinExistence type="predicted"/>
<evidence type="ECO:0000313" key="2">
    <source>
        <dbReference type="Proteomes" id="UP000339049"/>
    </source>
</evidence>
<gene>
    <name evidence="1" type="ORF">NCTC11557_00872</name>
</gene>
<dbReference type="RefSeq" id="WP_002983021.1">
    <property type="nucleotide sequence ID" value="NZ_BLBM01000001.1"/>
</dbReference>
<dbReference type="AlphaFoldDB" id="A0AAE9U1A1"/>
<evidence type="ECO:0000313" key="1">
    <source>
        <dbReference type="EMBL" id="VTT23601.1"/>
    </source>
</evidence>
<protein>
    <submittedName>
        <fullName evidence="1">ATPase</fullName>
    </submittedName>
</protein>
<reference evidence="1 2" key="1">
    <citation type="submission" date="2019-05" db="EMBL/GenBank/DDBJ databases">
        <authorList>
            <consortium name="Pathogen Informatics"/>
        </authorList>
    </citation>
    <scope>NUCLEOTIDE SEQUENCE [LARGE SCALE GENOMIC DNA]</scope>
    <source>
        <strain evidence="1 2">NCTC11557</strain>
    </source>
</reference>
<comment type="caution">
    <text evidence="1">The sequence shown here is derived from an EMBL/GenBank/DDBJ whole genome shotgun (WGS) entry which is preliminary data.</text>
</comment>
<name>A0AAE9U1A1_STREQ</name>
<organism evidence="1 2">
    <name type="scientific">Streptococcus dysgalactiae subsp. equisimilis</name>
    <name type="common">Streptococcus equisimilis</name>
    <dbReference type="NCBI Taxonomy" id="119602"/>
    <lineage>
        <taxon>Bacteria</taxon>
        <taxon>Bacillati</taxon>
        <taxon>Bacillota</taxon>
        <taxon>Bacilli</taxon>
        <taxon>Lactobacillales</taxon>
        <taxon>Streptococcaceae</taxon>
        <taxon>Streptococcus</taxon>
    </lineage>
</organism>